<name>A0A6P1NTA2_9BACT</name>
<dbReference type="AlphaFoldDB" id="A0A6P1NTA2"/>
<organism evidence="2 3">
    <name type="scientific">Nibribacter ruber</name>
    <dbReference type="NCBI Taxonomy" id="2698458"/>
    <lineage>
        <taxon>Bacteria</taxon>
        <taxon>Pseudomonadati</taxon>
        <taxon>Bacteroidota</taxon>
        <taxon>Cytophagia</taxon>
        <taxon>Cytophagales</taxon>
        <taxon>Hymenobacteraceae</taxon>
        <taxon>Nibribacter</taxon>
    </lineage>
</organism>
<dbReference type="Proteomes" id="UP000464214">
    <property type="component" value="Chromosome"/>
</dbReference>
<feature type="coiled-coil region" evidence="1">
    <location>
        <begin position="26"/>
        <end position="57"/>
    </location>
</feature>
<evidence type="ECO:0000313" key="3">
    <source>
        <dbReference type="Proteomes" id="UP000464214"/>
    </source>
</evidence>
<evidence type="ECO:0000313" key="2">
    <source>
        <dbReference type="EMBL" id="QHL86270.1"/>
    </source>
</evidence>
<keyword evidence="3" id="KW-1185">Reference proteome</keyword>
<accession>A0A6P1NTA2</accession>
<dbReference type="RefSeq" id="WP_160688525.1">
    <property type="nucleotide sequence ID" value="NZ_CP047897.1"/>
</dbReference>
<sequence>MEEEQKKPELTTEQLAKHYRQLEDLILRAKARTQMQQERLQKAKDNLEKVFEAARQKKAGKE</sequence>
<gene>
    <name evidence="2" type="ORF">GU926_01935</name>
</gene>
<keyword evidence="1" id="KW-0175">Coiled coil</keyword>
<proteinExistence type="predicted"/>
<evidence type="ECO:0000256" key="1">
    <source>
        <dbReference type="SAM" id="Coils"/>
    </source>
</evidence>
<dbReference type="KEGG" id="nib:GU926_01935"/>
<dbReference type="EMBL" id="CP047897">
    <property type="protein sequence ID" value="QHL86270.1"/>
    <property type="molecule type" value="Genomic_DNA"/>
</dbReference>
<reference evidence="2 3" key="1">
    <citation type="submission" date="2020-01" db="EMBL/GenBank/DDBJ databases">
        <authorList>
            <person name="Kim M."/>
        </authorList>
    </citation>
    <scope>NUCLEOTIDE SEQUENCE [LARGE SCALE GENOMIC DNA]</scope>
    <source>
        <strain evidence="2 3">BT10</strain>
    </source>
</reference>
<protein>
    <submittedName>
        <fullName evidence="2">Uncharacterized protein</fullName>
    </submittedName>
</protein>